<name>A3QCH8_SHELP</name>
<dbReference type="Pfam" id="PF00383">
    <property type="entry name" value="dCMP_cyt_deam_1"/>
    <property type="match status" value="1"/>
</dbReference>
<dbReference type="InterPro" id="IPR002125">
    <property type="entry name" value="CMP_dCMP_dom"/>
</dbReference>
<organism evidence="2 3">
    <name type="scientific">Shewanella loihica (strain ATCC BAA-1088 / PV-4)</name>
    <dbReference type="NCBI Taxonomy" id="323850"/>
    <lineage>
        <taxon>Bacteria</taxon>
        <taxon>Pseudomonadati</taxon>
        <taxon>Pseudomonadota</taxon>
        <taxon>Gammaproteobacteria</taxon>
        <taxon>Alteromonadales</taxon>
        <taxon>Shewanellaceae</taxon>
        <taxon>Shewanella</taxon>
    </lineage>
</organism>
<evidence type="ECO:0000313" key="3">
    <source>
        <dbReference type="Proteomes" id="UP000001558"/>
    </source>
</evidence>
<evidence type="ECO:0000313" key="2">
    <source>
        <dbReference type="EMBL" id="ABO23176.1"/>
    </source>
</evidence>
<dbReference type="Proteomes" id="UP000001558">
    <property type="component" value="Chromosome"/>
</dbReference>
<protein>
    <submittedName>
        <fullName evidence="2">CMP/dCMP deaminase, zinc-binding</fullName>
    </submittedName>
</protein>
<feature type="domain" description="CMP/dCMP-type deaminase" evidence="1">
    <location>
        <begin position="4"/>
        <end position="125"/>
    </location>
</feature>
<dbReference type="RefSeq" id="WP_011865108.1">
    <property type="nucleotide sequence ID" value="NC_009092.1"/>
</dbReference>
<sequence>MTGKLPALYMKQAVDQMRMSEGKGPKVGAVIVTKGHQVIAGHKKNGTHAERAAIEEAQEKKIDLRGATLYSTLEPCVSVGSKKEACSDLISRVGIKTVYIGRYDPNPNIQRLGWKKLRDEGISLHDFDIEFRNEIDEINQTFMEHFVSGTGPTGGARFDYQLNGGEFEIQFSEDDERSIITQWTNRGKDSIYAYAVKPVEVAIARYATEFSEIDDPLAYDFTYTVPVSVGEIAIFVSNDGAVLVKVLEVESDPAKTTSQKYVKIKYEVRPKSA</sequence>
<dbReference type="InterPro" id="IPR016193">
    <property type="entry name" value="Cytidine_deaminase-like"/>
</dbReference>
<dbReference type="KEGG" id="slo:Shew_1306"/>
<reference evidence="2 3" key="1">
    <citation type="submission" date="2007-03" db="EMBL/GenBank/DDBJ databases">
        <title>Complete sequence of Shewanella loihica PV-4.</title>
        <authorList>
            <consortium name="US DOE Joint Genome Institute"/>
            <person name="Copeland A."/>
            <person name="Lucas S."/>
            <person name="Lapidus A."/>
            <person name="Barry K."/>
            <person name="Detter J.C."/>
            <person name="Glavina del Rio T."/>
            <person name="Hammon N."/>
            <person name="Israni S."/>
            <person name="Dalin E."/>
            <person name="Tice H."/>
            <person name="Pitluck S."/>
            <person name="Chain P."/>
            <person name="Malfatti S."/>
            <person name="Shin M."/>
            <person name="Vergez L."/>
            <person name="Schmutz J."/>
            <person name="Larimer F."/>
            <person name="Land M."/>
            <person name="Hauser L."/>
            <person name="Kyrpides N."/>
            <person name="Mikhailova N."/>
            <person name="Romine M.F."/>
            <person name="Serres G."/>
            <person name="Fredrickson J."/>
            <person name="Tiedje J."/>
            <person name="Richardson P."/>
        </authorList>
    </citation>
    <scope>NUCLEOTIDE SEQUENCE [LARGE SCALE GENOMIC DNA]</scope>
    <source>
        <strain evidence="3">ATCC BAA-1088 / PV-4</strain>
    </source>
</reference>
<dbReference type="PANTHER" id="PTHR11079">
    <property type="entry name" value="CYTOSINE DEAMINASE FAMILY MEMBER"/>
    <property type="match status" value="1"/>
</dbReference>
<dbReference type="SUPFAM" id="SSF53927">
    <property type="entry name" value="Cytidine deaminase-like"/>
    <property type="match status" value="1"/>
</dbReference>
<dbReference type="PANTHER" id="PTHR11079:SF162">
    <property type="entry name" value="RIBOFLAVIN BIOSYNTHESIS PROTEIN PYRD, CHLOROPLASTIC"/>
    <property type="match status" value="1"/>
</dbReference>
<dbReference type="AlphaFoldDB" id="A3QCH8"/>
<evidence type="ECO:0000259" key="1">
    <source>
        <dbReference type="PROSITE" id="PS51747"/>
    </source>
</evidence>
<dbReference type="HOGENOM" id="CLU_1018879_0_0_6"/>
<proteinExistence type="predicted"/>
<dbReference type="PROSITE" id="PS51747">
    <property type="entry name" value="CYT_DCMP_DEAMINASES_2"/>
    <property type="match status" value="1"/>
</dbReference>
<dbReference type="OrthoDB" id="9800865at2"/>
<gene>
    <name evidence="2" type="ordered locus">Shew_1306</name>
</gene>
<accession>A3QCH8</accession>
<dbReference type="STRING" id="323850.Shew_1306"/>
<dbReference type="eggNOG" id="COG0117">
    <property type="taxonomic scope" value="Bacteria"/>
</dbReference>
<dbReference type="EMBL" id="CP000606">
    <property type="protein sequence ID" value="ABO23176.1"/>
    <property type="molecule type" value="Genomic_DNA"/>
</dbReference>
<dbReference type="GO" id="GO:0008835">
    <property type="term" value="F:diaminohydroxyphosphoribosylaminopyrimidine deaminase activity"/>
    <property type="evidence" value="ECO:0007669"/>
    <property type="project" value="TreeGrafter"/>
</dbReference>
<keyword evidence="3" id="KW-1185">Reference proteome</keyword>
<dbReference type="Gene3D" id="3.40.140.10">
    <property type="entry name" value="Cytidine Deaminase, domain 2"/>
    <property type="match status" value="1"/>
</dbReference>